<keyword evidence="1 4" id="KW-0808">Transferase</keyword>
<dbReference type="PANTHER" id="PTHR10584">
    <property type="entry name" value="SUGAR KINASE"/>
    <property type="match status" value="1"/>
</dbReference>
<reference evidence="4" key="1">
    <citation type="submission" date="2020-02" db="EMBL/GenBank/DDBJ databases">
        <authorList>
            <person name="Meier V. D."/>
        </authorList>
    </citation>
    <scope>NUCLEOTIDE SEQUENCE</scope>
    <source>
        <strain evidence="4">AVDCRST_MAG63</strain>
    </source>
</reference>
<keyword evidence="2 4" id="KW-0418">Kinase</keyword>
<dbReference type="AlphaFoldDB" id="A0A6J4IEE5"/>
<feature type="domain" description="Carbohydrate kinase PfkB" evidence="3">
    <location>
        <begin position="1"/>
        <end position="296"/>
    </location>
</feature>
<protein>
    <submittedName>
        <fullName evidence="4">Ribokinase</fullName>
        <ecNumber evidence="4">2.7.1.15</ecNumber>
    </submittedName>
</protein>
<evidence type="ECO:0000256" key="2">
    <source>
        <dbReference type="ARBA" id="ARBA00022777"/>
    </source>
</evidence>
<dbReference type="InterPro" id="IPR011611">
    <property type="entry name" value="PfkB_dom"/>
</dbReference>
<dbReference type="GO" id="GO:0004747">
    <property type="term" value="F:ribokinase activity"/>
    <property type="evidence" value="ECO:0007669"/>
    <property type="project" value="UniProtKB-EC"/>
</dbReference>
<dbReference type="PANTHER" id="PTHR10584:SF166">
    <property type="entry name" value="RIBOKINASE"/>
    <property type="match status" value="1"/>
</dbReference>
<dbReference type="GO" id="GO:0005829">
    <property type="term" value="C:cytosol"/>
    <property type="evidence" value="ECO:0007669"/>
    <property type="project" value="TreeGrafter"/>
</dbReference>
<evidence type="ECO:0000256" key="1">
    <source>
        <dbReference type="ARBA" id="ARBA00022679"/>
    </source>
</evidence>
<dbReference type="EC" id="2.7.1.15" evidence="4"/>
<gene>
    <name evidence="4" type="ORF">AVDCRST_MAG63-1749</name>
</gene>
<dbReference type="InterPro" id="IPR029056">
    <property type="entry name" value="Ribokinase-like"/>
</dbReference>
<accession>A0A6J4IEE5</accession>
<organism evidence="4">
    <name type="scientific">uncultured Armatimonadetes bacterium</name>
    <dbReference type="NCBI Taxonomy" id="157466"/>
    <lineage>
        <taxon>Bacteria</taxon>
        <taxon>Bacillati</taxon>
        <taxon>Armatimonadota</taxon>
        <taxon>environmental samples</taxon>
    </lineage>
</organism>
<dbReference type="Gene3D" id="3.40.1190.20">
    <property type="match status" value="1"/>
</dbReference>
<dbReference type="EMBL" id="CADCTO010000224">
    <property type="protein sequence ID" value="CAA9247776.1"/>
    <property type="molecule type" value="Genomic_DNA"/>
</dbReference>
<evidence type="ECO:0000313" key="4">
    <source>
        <dbReference type="EMBL" id="CAA9247776.1"/>
    </source>
</evidence>
<evidence type="ECO:0000259" key="3">
    <source>
        <dbReference type="Pfam" id="PF00294"/>
    </source>
</evidence>
<dbReference type="Pfam" id="PF00294">
    <property type="entry name" value="PfkB"/>
    <property type="match status" value="1"/>
</dbReference>
<sequence length="314" mass="32018">MIDVACLGILVADTVGKPIDALPARGTLALVERIELHTGGCAANTGVALAKLGVRVGVLGKVGTDGFGDHVTGYLVREGVDTRGLVRDPAAATAATMVVVHGDAERSFLHAVGANAAYAACDVAWDALEGARILHVAGLQLLPALECEGVACVLAEAKRRGMVTTLDTVMNPRSRGWDGLAPALPHLDWALPSYEEAVSLTGETDVARIADRLMDAGAKNVGVKLGEKGCFVATNGGARFTVPALPAQAVDALGAGDAWAAGFLTGLLHGWPLERTARFANAVGACCVQALGATTGIRPLAETLALLDAPAPAP</sequence>
<name>A0A6J4IEE5_9BACT</name>
<dbReference type="SUPFAM" id="SSF53613">
    <property type="entry name" value="Ribokinase-like"/>
    <property type="match status" value="1"/>
</dbReference>
<proteinExistence type="predicted"/>
<dbReference type="CDD" id="cd01166">
    <property type="entry name" value="KdgK"/>
    <property type="match status" value="1"/>
</dbReference>